<dbReference type="AlphaFoldDB" id="A0A139ARH2"/>
<accession>A0A139ARH2</accession>
<gene>
    <name evidence="3" type="ORF">M427DRAFT_53205</name>
</gene>
<organism evidence="3 4">
    <name type="scientific">Gonapodya prolifera (strain JEL478)</name>
    <name type="common">Monoblepharis prolifera</name>
    <dbReference type="NCBI Taxonomy" id="1344416"/>
    <lineage>
        <taxon>Eukaryota</taxon>
        <taxon>Fungi</taxon>
        <taxon>Fungi incertae sedis</taxon>
        <taxon>Chytridiomycota</taxon>
        <taxon>Chytridiomycota incertae sedis</taxon>
        <taxon>Monoblepharidomycetes</taxon>
        <taxon>Monoblepharidales</taxon>
        <taxon>Gonapodyaceae</taxon>
        <taxon>Gonapodya</taxon>
    </lineage>
</organism>
<reference evidence="3 4" key="1">
    <citation type="journal article" date="2015" name="Genome Biol. Evol.">
        <title>Phylogenomic analyses indicate that early fungi evolved digesting cell walls of algal ancestors of land plants.</title>
        <authorList>
            <person name="Chang Y."/>
            <person name="Wang S."/>
            <person name="Sekimoto S."/>
            <person name="Aerts A.L."/>
            <person name="Choi C."/>
            <person name="Clum A."/>
            <person name="LaButti K.M."/>
            <person name="Lindquist E.A."/>
            <person name="Yee Ngan C."/>
            <person name="Ohm R.A."/>
            <person name="Salamov A.A."/>
            <person name="Grigoriev I.V."/>
            <person name="Spatafora J.W."/>
            <person name="Berbee M.L."/>
        </authorList>
    </citation>
    <scope>NUCLEOTIDE SEQUENCE [LARGE SCALE GENOMIC DNA]</scope>
    <source>
        <strain evidence="3 4">JEL478</strain>
    </source>
</reference>
<sequence>MIWLQSYPHLRRHFRLVLLASIFVIPFILRSLVSFPSFNRKDAGEHRRVKKHPYPSNVSIPSIPRAHDDIWAWTDMPPFYWRKLCNMYTCFDFDLCRRRKGFRAYVYPRNATLPVAWFQSEALLPVERAANWSLENRNSPLKEHKASNPQPIGLSFSSKAELPLDHEKRLRRLITHDPEQACLFIPSLDLSCAYNQCLFSREFALQHMESLSYWNFSGTLGKNHILFQVQDPDPGQLVAHSIVVSTNFYANQPRVGFDVTMPLRNWKSLHHLRLVDPSGNIRRGGASWLWSNSGSRFHAGQPPNERNPFRTKYLLTFKGSRYHDKPLRTVILQLHNNEDIISVAKCSGSWPYMNLTEYNPMADCEKTDPMYAKYDYDDLLVNTTFSALVGGYGVHEYRFYETLSTGAIPVIFYTPSYPLPFSEVIDYRSIAVFFNVEELETEQGRERITTYLRHLATADGGRRVWEIKRRIADLFDRYMVSWEAMMATVLEIIESRYRGGLADLPYG</sequence>
<feature type="domain" description="Exostosin GT47" evidence="2">
    <location>
        <begin position="170"/>
        <end position="440"/>
    </location>
</feature>
<comment type="similarity">
    <text evidence="1">Belongs to the glycosyltransferase 47 family.</text>
</comment>
<name>A0A139ARH2_GONPJ</name>
<evidence type="ECO:0000259" key="2">
    <source>
        <dbReference type="Pfam" id="PF03016"/>
    </source>
</evidence>
<dbReference type="PANTHER" id="PTHR11062">
    <property type="entry name" value="EXOSTOSIN HEPARAN SULFATE GLYCOSYLTRANSFERASE -RELATED"/>
    <property type="match status" value="1"/>
</dbReference>
<proteinExistence type="inferred from homology"/>
<dbReference type="InterPro" id="IPR040911">
    <property type="entry name" value="Exostosin_GT47"/>
</dbReference>
<dbReference type="GO" id="GO:0016757">
    <property type="term" value="F:glycosyltransferase activity"/>
    <property type="evidence" value="ECO:0007669"/>
    <property type="project" value="InterPro"/>
</dbReference>
<keyword evidence="4" id="KW-1185">Reference proteome</keyword>
<evidence type="ECO:0000313" key="4">
    <source>
        <dbReference type="Proteomes" id="UP000070544"/>
    </source>
</evidence>
<dbReference type="InterPro" id="IPR004263">
    <property type="entry name" value="Exostosin"/>
</dbReference>
<dbReference type="EMBL" id="KQ965739">
    <property type="protein sequence ID" value="KXS19254.1"/>
    <property type="molecule type" value="Genomic_DNA"/>
</dbReference>
<dbReference type="Pfam" id="PF03016">
    <property type="entry name" value="Exostosin_GT47"/>
    <property type="match status" value="1"/>
</dbReference>
<keyword evidence="3" id="KW-0808">Transferase</keyword>
<dbReference type="OrthoDB" id="2104739at2759"/>
<evidence type="ECO:0000256" key="1">
    <source>
        <dbReference type="ARBA" id="ARBA00010271"/>
    </source>
</evidence>
<evidence type="ECO:0000313" key="3">
    <source>
        <dbReference type="EMBL" id="KXS19254.1"/>
    </source>
</evidence>
<dbReference type="PANTHER" id="PTHR11062:SF73">
    <property type="entry name" value="EXOSTOSIN-LIKE 3"/>
    <property type="match status" value="1"/>
</dbReference>
<dbReference type="Proteomes" id="UP000070544">
    <property type="component" value="Unassembled WGS sequence"/>
</dbReference>
<protein>
    <submittedName>
        <fullName evidence="3">Glycosyltransferase family 47 protein</fullName>
    </submittedName>
</protein>
<dbReference type="STRING" id="1344416.A0A139ARH2"/>